<reference evidence="4 5" key="2">
    <citation type="journal article" date="2016" name="Int. J. Syst. Evol. Microbiol.">
        <title>Flavisolibacter tropicus sp. nov., isolated from tropical soil.</title>
        <authorList>
            <person name="Lee J.J."/>
            <person name="Kang M.S."/>
            <person name="Kim G.S."/>
            <person name="Lee C.S."/>
            <person name="Lim S."/>
            <person name="Lee J."/>
            <person name="Roh S.H."/>
            <person name="Kang H."/>
            <person name="Ha J.M."/>
            <person name="Bae S."/>
            <person name="Jung H.Y."/>
            <person name="Kim M.K."/>
        </authorList>
    </citation>
    <scope>NUCLEOTIDE SEQUENCE [LARGE SCALE GENOMIC DNA]</scope>
    <source>
        <strain evidence="4 5">LCS9</strain>
    </source>
</reference>
<gene>
    <name evidence="4" type="ORF">SY85_00275</name>
</gene>
<keyword evidence="5" id="KW-1185">Reference proteome</keyword>
<reference evidence="5" key="1">
    <citation type="submission" date="2015-01" db="EMBL/GenBank/DDBJ databases">
        <title>Flavisolibacter sp./LCS9/ whole genome sequencing.</title>
        <authorList>
            <person name="Kim M.K."/>
            <person name="Srinivasan S."/>
            <person name="Lee J.-J."/>
        </authorList>
    </citation>
    <scope>NUCLEOTIDE SEQUENCE [LARGE SCALE GENOMIC DNA]</scope>
    <source>
        <strain evidence="5">LCS9</strain>
    </source>
</reference>
<dbReference type="STRING" id="1492898.SY85_00275"/>
<dbReference type="Proteomes" id="UP000077177">
    <property type="component" value="Chromosome"/>
</dbReference>
<evidence type="ECO:0000313" key="5">
    <source>
        <dbReference type="Proteomes" id="UP000077177"/>
    </source>
</evidence>
<dbReference type="InterPro" id="IPR011110">
    <property type="entry name" value="Reg_prop"/>
</dbReference>
<feature type="domain" description="Two component regulator three Y" evidence="3">
    <location>
        <begin position="728"/>
        <end position="789"/>
    </location>
</feature>
<keyword evidence="1" id="KW-0597">Phosphoprotein</keyword>
<evidence type="ECO:0000256" key="2">
    <source>
        <dbReference type="SAM" id="Phobius"/>
    </source>
</evidence>
<dbReference type="GO" id="GO:0000155">
    <property type="term" value="F:phosphorelay sensor kinase activity"/>
    <property type="evidence" value="ECO:0007669"/>
    <property type="project" value="TreeGrafter"/>
</dbReference>
<dbReference type="Gene3D" id="2.60.40.10">
    <property type="entry name" value="Immunoglobulins"/>
    <property type="match status" value="1"/>
</dbReference>
<sequence length="1025" mass="117068">MLLNKTALRNIYLALLLFIAVPLTLLGQQARQYSFKHFSTLNGLVSNSANAIVQDREGYIWIATTHGLQRYDGNTFLTFKSTEGNTSAIPSTNIVSLFTDQKNRLWLEGEDHTIGVFDTKKFVFRKAELPKNVVPNSYQQFVELPKGELLLLANSGDVFLYSETSNQFSLANNKLPMPKGWKFSHVTWDASIRKFWISADSGIVQLDPATMRLNYRGHNYDNDPVINSLSDARGLTDLTIDPAGRILGIIQEKSSIAPRFFYYNPQSRQFSVSSLADHIGVWHIHTDGFLLQRSGRIWLYGMPFLAEWDNKSNFFRPVVKGAESQQNGYFNRIAQAFEDRENNIWVATDNGVLLFNPDAQVFSNYDLIRPGEPASYDLVQAIAETVDDRIFVGTWRGGIYSYDKNLNPIALPPVLKARGRSLSVADMQEQVLTGDLWITQEEGRIDVFHPKTNTVTTVQDSVFNKSTIRQITEDTSGNMWFGTQAGRLIKWDYKSAGGNQQKGYRIVLENLGIIRKVHYDYQGYIWVGTAQNGLFKVSTRTNKIVKKFTTDGPADERLFINSVKDITYYNDTTLLVAAGCLNIINKRTNKITFIGTKEGLPSNTVESVQKDRNKIVWMGMTNGISRLNLEKRIISFYDRRDGINYDKFIQTGVRQLSGGRIFFFTDHNFMVFDPTKVSPKVQPPKPFITSIKIAGYPLSVDSLLSAKRVVLRYNNTSISIDFSAMSFLTQQKLHYYYKLENLDKEWIHTDRPITAFYNYLPPGQYTFYVKTETIDGVSNENIAQFTIVVRAPFWLSWWFYGLIALTFIGVWLLVDRERTNKRRSLLQVRNEIASNLHNDISITLSDINILSEMAKIKADKNVEQSKEFIDQINEKSRYTIAAMDDMLWSIDPANDSMANTLQRIKKITSELQELSGVAIDLIIDNKLDALELEMKLRHDIFFLYKDALLFLSGNGSVKQVFVNMKMSGTNNSLLLEILFDRPANLRDFDLQLKRGIEKRLRSLPATMDYIAESRHVSLAFTIRLK</sequence>
<dbReference type="Pfam" id="PF07494">
    <property type="entry name" value="Reg_prop"/>
    <property type="match status" value="1"/>
</dbReference>
<keyword evidence="2" id="KW-1133">Transmembrane helix</keyword>
<evidence type="ECO:0000256" key="1">
    <source>
        <dbReference type="ARBA" id="ARBA00022553"/>
    </source>
</evidence>
<dbReference type="KEGG" id="fla:SY85_00275"/>
<dbReference type="SUPFAM" id="SSF101898">
    <property type="entry name" value="NHL repeat"/>
    <property type="match status" value="1"/>
</dbReference>
<keyword evidence="2" id="KW-0812">Transmembrane</keyword>
<feature type="transmembrane region" description="Helical" evidence="2">
    <location>
        <begin position="794"/>
        <end position="814"/>
    </location>
</feature>
<dbReference type="Pfam" id="PF07495">
    <property type="entry name" value="Y_Y_Y"/>
    <property type="match status" value="1"/>
</dbReference>
<dbReference type="PANTHER" id="PTHR43547">
    <property type="entry name" value="TWO-COMPONENT HISTIDINE KINASE"/>
    <property type="match status" value="1"/>
</dbReference>
<dbReference type="AlphaFoldDB" id="A0A172TQ22"/>
<evidence type="ECO:0000313" key="4">
    <source>
        <dbReference type="EMBL" id="ANE49169.1"/>
    </source>
</evidence>
<dbReference type="InterPro" id="IPR011123">
    <property type="entry name" value="Y_Y_Y"/>
</dbReference>
<dbReference type="PATRIC" id="fig|1492898.3.peg.59"/>
<dbReference type="InterPro" id="IPR015943">
    <property type="entry name" value="WD40/YVTN_repeat-like_dom_sf"/>
</dbReference>
<proteinExistence type="predicted"/>
<accession>A0A172TQ22</accession>
<dbReference type="Gene3D" id="6.10.250.2870">
    <property type="match status" value="1"/>
</dbReference>
<keyword evidence="2" id="KW-0472">Membrane</keyword>
<organism evidence="4 5">
    <name type="scientific">Flavisolibacter tropicus</name>
    <dbReference type="NCBI Taxonomy" id="1492898"/>
    <lineage>
        <taxon>Bacteria</taxon>
        <taxon>Pseudomonadati</taxon>
        <taxon>Bacteroidota</taxon>
        <taxon>Chitinophagia</taxon>
        <taxon>Chitinophagales</taxon>
        <taxon>Chitinophagaceae</taxon>
        <taxon>Flavisolibacter</taxon>
    </lineage>
</organism>
<evidence type="ECO:0000259" key="3">
    <source>
        <dbReference type="Pfam" id="PF07495"/>
    </source>
</evidence>
<dbReference type="Gene3D" id="2.130.10.10">
    <property type="entry name" value="YVTN repeat-like/Quinoprotein amine dehydrogenase"/>
    <property type="match status" value="2"/>
</dbReference>
<dbReference type="PANTHER" id="PTHR43547:SF2">
    <property type="entry name" value="HYBRID SIGNAL TRANSDUCTION HISTIDINE KINASE C"/>
    <property type="match status" value="1"/>
</dbReference>
<protein>
    <recommendedName>
        <fullName evidence="3">Two component regulator three Y domain-containing protein</fullName>
    </recommendedName>
</protein>
<dbReference type="SUPFAM" id="SSF63829">
    <property type="entry name" value="Calcium-dependent phosphotriesterase"/>
    <property type="match status" value="1"/>
</dbReference>
<name>A0A172TQ22_9BACT</name>
<dbReference type="InterPro" id="IPR013783">
    <property type="entry name" value="Ig-like_fold"/>
</dbReference>
<dbReference type="EMBL" id="CP011390">
    <property type="protein sequence ID" value="ANE49169.1"/>
    <property type="molecule type" value="Genomic_DNA"/>
</dbReference>